<gene>
    <name evidence="2" type="ORF">IAA19_03495</name>
</gene>
<dbReference type="EMBL" id="DXBM01000032">
    <property type="protein sequence ID" value="HIZ46069.1"/>
    <property type="molecule type" value="Genomic_DNA"/>
</dbReference>
<organism evidence="2 3">
    <name type="scientific">Candidatus Olsenella pullistercoris</name>
    <dbReference type="NCBI Taxonomy" id="2838712"/>
    <lineage>
        <taxon>Bacteria</taxon>
        <taxon>Bacillati</taxon>
        <taxon>Actinomycetota</taxon>
        <taxon>Coriobacteriia</taxon>
        <taxon>Coriobacteriales</taxon>
        <taxon>Atopobiaceae</taxon>
        <taxon>Olsenella</taxon>
    </lineage>
</organism>
<name>A0A9D2EY66_9ACTN</name>
<evidence type="ECO:0000313" key="3">
    <source>
        <dbReference type="Proteomes" id="UP000824062"/>
    </source>
</evidence>
<keyword evidence="1" id="KW-0812">Transmembrane</keyword>
<evidence type="ECO:0000256" key="1">
    <source>
        <dbReference type="SAM" id="Phobius"/>
    </source>
</evidence>
<proteinExistence type="predicted"/>
<accession>A0A9D2EY66</accession>
<sequence>MTKQEYLDELRSALGELPADEARRACAFYEEMIDDRIEAGLDEQGAVAQMEPPAEAAARILDELPSAARAIARAQAARRSGCGTVALWAAVIVGSPLWVSVLIAALAFVLCGVVMLCLPVVVAWVVAVAFLLCVPVAIFAAVCASFAGSGTIALIDLGIGLGMGGTGLLLLIAALFVTRFFVRLLARFVRWAVSPFWKMPERPKKPLVGLSPVWRTACIVAGGMLAASVLLGAGGYATCGFSADRFQAEQDRVNAATSELMSDWLGWEAPEAPSEPAAPASPSEPAAPAAPASLASVAEGLARAGDDLAERAVYTTAGLLAAGLGI</sequence>
<evidence type="ECO:0000313" key="2">
    <source>
        <dbReference type="EMBL" id="HIZ46069.1"/>
    </source>
</evidence>
<keyword evidence="1" id="KW-0472">Membrane</keyword>
<reference evidence="2" key="2">
    <citation type="submission" date="2021-04" db="EMBL/GenBank/DDBJ databases">
        <authorList>
            <person name="Gilroy R."/>
        </authorList>
    </citation>
    <scope>NUCLEOTIDE SEQUENCE</scope>
    <source>
        <strain evidence="2">ChiHjej12B11-14209</strain>
    </source>
</reference>
<feature type="transmembrane region" description="Helical" evidence="1">
    <location>
        <begin position="85"/>
        <end position="116"/>
    </location>
</feature>
<feature type="transmembrane region" description="Helical" evidence="1">
    <location>
        <begin position="122"/>
        <end position="155"/>
    </location>
</feature>
<comment type="caution">
    <text evidence="2">The sequence shown here is derived from an EMBL/GenBank/DDBJ whole genome shotgun (WGS) entry which is preliminary data.</text>
</comment>
<dbReference type="AlphaFoldDB" id="A0A9D2EY66"/>
<dbReference type="Proteomes" id="UP000824062">
    <property type="component" value="Unassembled WGS sequence"/>
</dbReference>
<keyword evidence="1" id="KW-1133">Transmembrane helix</keyword>
<dbReference type="Pfam" id="PF22564">
    <property type="entry name" value="HAAS"/>
    <property type="match status" value="1"/>
</dbReference>
<feature type="transmembrane region" description="Helical" evidence="1">
    <location>
        <begin position="213"/>
        <end position="237"/>
    </location>
</feature>
<protein>
    <submittedName>
        <fullName evidence="2">DUF1700 domain-containing protein</fullName>
    </submittedName>
</protein>
<reference evidence="2" key="1">
    <citation type="journal article" date="2021" name="PeerJ">
        <title>Extensive microbial diversity within the chicken gut microbiome revealed by metagenomics and culture.</title>
        <authorList>
            <person name="Gilroy R."/>
            <person name="Ravi A."/>
            <person name="Getino M."/>
            <person name="Pursley I."/>
            <person name="Horton D.L."/>
            <person name="Alikhan N.F."/>
            <person name="Baker D."/>
            <person name="Gharbi K."/>
            <person name="Hall N."/>
            <person name="Watson M."/>
            <person name="Adriaenssens E.M."/>
            <person name="Foster-Nyarko E."/>
            <person name="Jarju S."/>
            <person name="Secka A."/>
            <person name="Antonio M."/>
            <person name="Oren A."/>
            <person name="Chaudhuri R.R."/>
            <person name="La Ragione R."/>
            <person name="Hildebrand F."/>
            <person name="Pallen M.J."/>
        </authorList>
    </citation>
    <scope>NUCLEOTIDE SEQUENCE</scope>
    <source>
        <strain evidence="2">ChiHjej12B11-14209</strain>
    </source>
</reference>